<sequence>MTAQSISMHKGFAFVQFTNPFDARSACVGEDARTVLGQTLAGPVLFFGDRIHTMFYSKLIWFVENPCSEKSCLASLLLTSILSLYYYEGHTSINRHCHSDIRIDNLFLVGKYLGSELRD</sequence>
<dbReference type="PANTHER" id="PTHR13968">
    <property type="entry name" value="HETEROGENEOUS NUCLEAR RIBONUCLEOPROTEIN"/>
    <property type="match status" value="1"/>
</dbReference>
<dbReference type="PANTHER" id="PTHR13968:SF26">
    <property type="entry name" value="RRM DOMAIN-CONTAINING PROTEIN"/>
    <property type="match status" value="1"/>
</dbReference>
<dbReference type="Proteomes" id="UP000478052">
    <property type="component" value="Unassembled WGS sequence"/>
</dbReference>
<dbReference type="SUPFAM" id="SSF54928">
    <property type="entry name" value="RNA-binding domain, RBD"/>
    <property type="match status" value="1"/>
</dbReference>
<reference evidence="2 3" key="1">
    <citation type="submission" date="2019-08" db="EMBL/GenBank/DDBJ databases">
        <title>Whole genome of Aphis craccivora.</title>
        <authorList>
            <person name="Voronova N.V."/>
            <person name="Shulinski R.S."/>
            <person name="Bandarenka Y.V."/>
            <person name="Zhorov D.G."/>
            <person name="Warner D."/>
        </authorList>
    </citation>
    <scope>NUCLEOTIDE SEQUENCE [LARGE SCALE GENOMIC DNA]</scope>
    <source>
        <strain evidence="2">180601</strain>
        <tissue evidence="2">Whole Body</tissue>
    </source>
</reference>
<organism evidence="2 3">
    <name type="scientific">Aphis craccivora</name>
    <name type="common">Cowpea aphid</name>
    <dbReference type="NCBI Taxonomy" id="307492"/>
    <lineage>
        <taxon>Eukaryota</taxon>
        <taxon>Metazoa</taxon>
        <taxon>Ecdysozoa</taxon>
        <taxon>Arthropoda</taxon>
        <taxon>Hexapoda</taxon>
        <taxon>Insecta</taxon>
        <taxon>Pterygota</taxon>
        <taxon>Neoptera</taxon>
        <taxon>Paraneoptera</taxon>
        <taxon>Hemiptera</taxon>
        <taxon>Sternorrhyncha</taxon>
        <taxon>Aphidomorpha</taxon>
        <taxon>Aphidoidea</taxon>
        <taxon>Aphididae</taxon>
        <taxon>Aphidini</taxon>
        <taxon>Aphis</taxon>
        <taxon>Aphis</taxon>
    </lineage>
</organism>
<keyword evidence="1" id="KW-0694">RNA-binding</keyword>
<dbReference type="AlphaFoldDB" id="A0A6G0ZND9"/>
<protein>
    <submittedName>
        <fullName evidence="2">Heterogeneous nuclear ribonucleoprotein C-like 3 isoform X2</fullName>
    </submittedName>
</protein>
<dbReference type="GO" id="GO:0005634">
    <property type="term" value="C:nucleus"/>
    <property type="evidence" value="ECO:0007669"/>
    <property type="project" value="TreeGrafter"/>
</dbReference>
<proteinExistence type="predicted"/>
<keyword evidence="3" id="KW-1185">Reference proteome</keyword>
<evidence type="ECO:0000313" key="3">
    <source>
        <dbReference type="Proteomes" id="UP000478052"/>
    </source>
</evidence>
<evidence type="ECO:0000313" key="2">
    <source>
        <dbReference type="EMBL" id="KAF0772716.1"/>
    </source>
</evidence>
<name>A0A6G0ZND9_APHCR</name>
<keyword evidence="2" id="KW-0687">Ribonucleoprotein</keyword>
<dbReference type="EMBL" id="VUJU01000143">
    <property type="protein sequence ID" value="KAF0772716.1"/>
    <property type="molecule type" value="Genomic_DNA"/>
</dbReference>
<gene>
    <name evidence="2" type="ORF">FWK35_00006389</name>
</gene>
<dbReference type="InterPro" id="IPR051186">
    <property type="entry name" value="RRM_HNRPC/RALY_subfam"/>
</dbReference>
<dbReference type="OrthoDB" id="6730379at2759"/>
<accession>A0A6G0ZND9</accession>
<evidence type="ECO:0000256" key="1">
    <source>
        <dbReference type="ARBA" id="ARBA00022884"/>
    </source>
</evidence>
<comment type="caution">
    <text evidence="2">The sequence shown here is derived from an EMBL/GenBank/DDBJ whole genome shotgun (WGS) entry which is preliminary data.</text>
</comment>
<dbReference type="GO" id="GO:1990904">
    <property type="term" value="C:ribonucleoprotein complex"/>
    <property type="evidence" value="ECO:0007669"/>
    <property type="project" value="UniProtKB-KW"/>
</dbReference>
<dbReference type="GO" id="GO:0003723">
    <property type="term" value="F:RNA binding"/>
    <property type="evidence" value="ECO:0007669"/>
    <property type="project" value="UniProtKB-KW"/>
</dbReference>
<dbReference type="InterPro" id="IPR035979">
    <property type="entry name" value="RBD_domain_sf"/>
</dbReference>